<keyword evidence="2" id="KW-0732">Signal</keyword>
<dbReference type="AlphaFoldDB" id="A0A5C5WT75"/>
<dbReference type="OrthoDB" id="241124at2"/>
<sequence length="591" mass="63943" precursor="true">MDKITSTNKPSRRLTLAAIIACSSCVAGATEFDSNLLLAVPESDVISFRSPEYVSGVAERTETIAQTGATLADLISGSATASPSAPVAPPSPIEMIEVRDNKKSESKPVEVHARRTAPPQLRSFLVDDPAGNLPKNSFSLPPVSPVIEQTSESMRPYIAPESLAEMVRVEKPQVKADAHSLSLHNEDTDALFPLPSMEVFHAGNPVQQDALTIKNPGFRSASTGDDLNGMIDAISEKDYDASLSFDDRARRAAGNQGFEMFAVQNLEPPEPNESLLESGTPNITAAIHANRLRELSAISLRDARSRLQRRATHSARKYAHEGLRLAIDVEDSLQGTNQHMRDLQVALAAIRESKDFGGIVGNVDTRTMQRMVAVHETESLKNKDLTTISSIRATEIYLDVARKHLITASAGSPLAAEAMLLLGLIEKQMPDQFDAHSVTVCLTYQGAAAEVAPNSPGVHREYGKTLLQQGLAHQAVESLQRSVALRPTRDGYQSLLEASRRIGNVALARQCLNALDDPQLVDSTPVRQLPPGEFAASYRPTPATMSPDNTKGSSGESSTKRNGSQGSDSTEHEELNKNRVGFRSLFSFGRR</sequence>
<proteinExistence type="predicted"/>
<dbReference type="InterPro" id="IPR011990">
    <property type="entry name" value="TPR-like_helical_dom_sf"/>
</dbReference>
<reference evidence="3 4" key="1">
    <citation type="submission" date="2019-02" db="EMBL/GenBank/DDBJ databases">
        <title>Deep-cultivation of Planctomycetes and their phenomic and genomic characterization uncovers novel biology.</title>
        <authorList>
            <person name="Wiegand S."/>
            <person name="Jogler M."/>
            <person name="Boedeker C."/>
            <person name="Pinto D."/>
            <person name="Vollmers J."/>
            <person name="Rivas-Marin E."/>
            <person name="Kohn T."/>
            <person name="Peeters S.H."/>
            <person name="Heuer A."/>
            <person name="Rast P."/>
            <person name="Oberbeckmann S."/>
            <person name="Bunk B."/>
            <person name="Jeske O."/>
            <person name="Meyerdierks A."/>
            <person name="Storesund J.E."/>
            <person name="Kallscheuer N."/>
            <person name="Luecker S."/>
            <person name="Lage O.M."/>
            <person name="Pohl T."/>
            <person name="Merkel B.J."/>
            <person name="Hornburger P."/>
            <person name="Mueller R.-W."/>
            <person name="Bruemmer F."/>
            <person name="Labrenz M."/>
            <person name="Spormann A.M."/>
            <person name="Op Den Camp H."/>
            <person name="Overmann J."/>
            <person name="Amann R."/>
            <person name="Jetten M.S.M."/>
            <person name="Mascher T."/>
            <person name="Medema M.H."/>
            <person name="Devos D.P."/>
            <person name="Kaster A.-K."/>
            <person name="Ovreas L."/>
            <person name="Rohde M."/>
            <person name="Galperin M.Y."/>
            <person name="Jogler C."/>
        </authorList>
    </citation>
    <scope>NUCLEOTIDE SEQUENCE [LARGE SCALE GENOMIC DNA]</scope>
    <source>
        <strain evidence="3 4">Pla22</strain>
    </source>
</reference>
<dbReference type="Proteomes" id="UP000316598">
    <property type="component" value="Unassembled WGS sequence"/>
</dbReference>
<dbReference type="EMBL" id="SJPI01000001">
    <property type="protein sequence ID" value="TWT53369.1"/>
    <property type="molecule type" value="Genomic_DNA"/>
</dbReference>
<feature type="compositionally biased region" description="Polar residues" evidence="1">
    <location>
        <begin position="543"/>
        <end position="568"/>
    </location>
</feature>
<comment type="caution">
    <text evidence="3">The sequence shown here is derived from an EMBL/GenBank/DDBJ whole genome shotgun (WGS) entry which is preliminary data.</text>
</comment>
<evidence type="ECO:0000313" key="3">
    <source>
        <dbReference type="EMBL" id="TWT53369.1"/>
    </source>
</evidence>
<feature type="region of interest" description="Disordered" evidence="1">
    <location>
        <begin position="521"/>
        <end position="591"/>
    </location>
</feature>
<protein>
    <recommendedName>
        <fullName evidence="5">Tetratricopeptide repeat protein</fullName>
    </recommendedName>
</protein>
<gene>
    <name evidence="3" type="ORF">Pla22_09980</name>
</gene>
<accession>A0A5C5WT75</accession>
<name>A0A5C5WT75_9BACT</name>
<evidence type="ECO:0008006" key="5">
    <source>
        <dbReference type="Google" id="ProtNLM"/>
    </source>
</evidence>
<feature type="signal peptide" evidence="2">
    <location>
        <begin position="1"/>
        <end position="29"/>
    </location>
</feature>
<evidence type="ECO:0000256" key="2">
    <source>
        <dbReference type="SAM" id="SignalP"/>
    </source>
</evidence>
<evidence type="ECO:0000256" key="1">
    <source>
        <dbReference type="SAM" id="MobiDB-lite"/>
    </source>
</evidence>
<evidence type="ECO:0000313" key="4">
    <source>
        <dbReference type="Proteomes" id="UP000316598"/>
    </source>
</evidence>
<keyword evidence="4" id="KW-1185">Reference proteome</keyword>
<organism evidence="3 4">
    <name type="scientific">Rubripirellula amarantea</name>
    <dbReference type="NCBI Taxonomy" id="2527999"/>
    <lineage>
        <taxon>Bacteria</taxon>
        <taxon>Pseudomonadati</taxon>
        <taxon>Planctomycetota</taxon>
        <taxon>Planctomycetia</taxon>
        <taxon>Pirellulales</taxon>
        <taxon>Pirellulaceae</taxon>
        <taxon>Rubripirellula</taxon>
    </lineage>
</organism>
<feature type="chain" id="PRO_5023071739" description="Tetratricopeptide repeat protein" evidence="2">
    <location>
        <begin position="30"/>
        <end position="591"/>
    </location>
</feature>
<dbReference type="RefSeq" id="WP_146513600.1">
    <property type="nucleotide sequence ID" value="NZ_SJPI01000001.1"/>
</dbReference>
<dbReference type="Gene3D" id="1.25.40.10">
    <property type="entry name" value="Tetratricopeptide repeat domain"/>
    <property type="match status" value="1"/>
</dbReference>